<feature type="compositionally biased region" description="Basic and acidic residues" evidence="1">
    <location>
        <begin position="33"/>
        <end position="53"/>
    </location>
</feature>
<name>W2XNC6_PHYNI</name>
<dbReference type="Proteomes" id="UP000018958">
    <property type="component" value="Unassembled WGS sequence"/>
</dbReference>
<protein>
    <submittedName>
        <fullName evidence="2">Uncharacterized protein</fullName>
    </submittedName>
</protein>
<dbReference type="EMBL" id="ANIX01000656">
    <property type="protein sequence ID" value="ETP23977.1"/>
    <property type="molecule type" value="Genomic_DNA"/>
</dbReference>
<evidence type="ECO:0000256" key="1">
    <source>
        <dbReference type="SAM" id="MobiDB-lite"/>
    </source>
</evidence>
<proteinExistence type="predicted"/>
<sequence length="109" mass="12426">MAPASWTHGSGSRKRVRLSHHSVRRGPPAAPCGRRERGPWRRAGEGSEREGRGGRRSRTFSYAAWLRLREFLSWALSSGRLNGEWLGFFILSRFENSRSNSVPSYLTDH</sequence>
<accession>W2XNC6</accession>
<feature type="region of interest" description="Disordered" evidence="1">
    <location>
        <begin position="1"/>
        <end position="56"/>
    </location>
</feature>
<dbReference type="AlphaFoldDB" id="W2XNC6"/>
<evidence type="ECO:0000313" key="2">
    <source>
        <dbReference type="EMBL" id="ETP23977.1"/>
    </source>
</evidence>
<evidence type="ECO:0000313" key="3">
    <source>
        <dbReference type="Proteomes" id="UP000018958"/>
    </source>
</evidence>
<organism evidence="2 3">
    <name type="scientific">Phytophthora nicotianae CJ01A1</name>
    <dbReference type="NCBI Taxonomy" id="1317063"/>
    <lineage>
        <taxon>Eukaryota</taxon>
        <taxon>Sar</taxon>
        <taxon>Stramenopiles</taxon>
        <taxon>Oomycota</taxon>
        <taxon>Peronosporomycetes</taxon>
        <taxon>Peronosporales</taxon>
        <taxon>Peronosporaceae</taxon>
        <taxon>Phytophthora</taxon>
    </lineage>
</organism>
<reference evidence="2 3" key="1">
    <citation type="submission" date="2013-11" db="EMBL/GenBank/DDBJ databases">
        <title>The Genome Sequence of Phytophthora parasitica CJ01A1.</title>
        <authorList>
            <consortium name="The Broad Institute Genomics Platform"/>
            <person name="Russ C."/>
            <person name="Tyler B."/>
            <person name="Panabieres F."/>
            <person name="Shan W."/>
            <person name="Tripathy S."/>
            <person name="Grunwald N."/>
            <person name="Machado M."/>
            <person name="Johnson C.S."/>
            <person name="Walker B."/>
            <person name="Young S.K."/>
            <person name="Zeng Q."/>
            <person name="Gargeya S."/>
            <person name="Fitzgerald M."/>
            <person name="Haas B."/>
            <person name="Abouelleil A."/>
            <person name="Allen A.W."/>
            <person name="Alvarado L."/>
            <person name="Arachchi H.M."/>
            <person name="Berlin A.M."/>
            <person name="Chapman S.B."/>
            <person name="Gainer-Dewar J."/>
            <person name="Goldberg J."/>
            <person name="Griggs A."/>
            <person name="Gujja S."/>
            <person name="Hansen M."/>
            <person name="Howarth C."/>
            <person name="Imamovic A."/>
            <person name="Ireland A."/>
            <person name="Larimer J."/>
            <person name="McCowan C."/>
            <person name="Murphy C."/>
            <person name="Pearson M."/>
            <person name="Poon T.W."/>
            <person name="Priest M."/>
            <person name="Roberts A."/>
            <person name="Saif S."/>
            <person name="Shea T."/>
            <person name="Sisk P."/>
            <person name="Sykes S."/>
            <person name="Wortman J."/>
            <person name="Nusbaum C."/>
            <person name="Birren B."/>
        </authorList>
    </citation>
    <scope>NUCLEOTIDE SEQUENCE [LARGE SCALE GENOMIC DNA]</scope>
    <source>
        <strain evidence="2 3">CJ01A1</strain>
    </source>
</reference>
<gene>
    <name evidence="2" type="ORF">F441_02969</name>
</gene>
<feature type="compositionally biased region" description="Basic residues" evidence="1">
    <location>
        <begin position="11"/>
        <end position="24"/>
    </location>
</feature>
<comment type="caution">
    <text evidence="2">The sequence shown here is derived from an EMBL/GenBank/DDBJ whole genome shotgun (WGS) entry which is preliminary data.</text>
</comment>